<evidence type="ECO:0000256" key="5">
    <source>
        <dbReference type="ARBA" id="ARBA00022989"/>
    </source>
</evidence>
<sequence length="285" mass="31222">MPQALRFSADTDLDALRRALWAHRIGHHFEYRDGDQILWLIDDAQLEAAHRLVARWQRGESLALESDAKGVARSGSVGGALAAAPVTAALVALCVAVYGLQLLSDLGTLSWLAIVPFSLQGEQLYAGTLAEALRHGQIWRLFSPAFLHFSPMHLIFNLLWLWFFGRQVEVLQGRMRLLALLLIAMVVSNLAQYATGTVLFGGMSGVVYALVGFVWLYARLVPDSGFSFPQMLVIFMIGWLVLCMTPLADWIGFGNIANEAHLGGLLLGLIAGALASRRPVRRGSI</sequence>
<keyword evidence="5 7" id="KW-1133">Transmembrane helix</keyword>
<feature type="transmembrane region" description="Helical" evidence="7">
    <location>
        <begin position="230"/>
        <end position="248"/>
    </location>
</feature>
<evidence type="ECO:0000313" key="10">
    <source>
        <dbReference type="EMBL" id="MFC0267971.1"/>
    </source>
</evidence>
<evidence type="ECO:0000259" key="9">
    <source>
        <dbReference type="Pfam" id="PF16733"/>
    </source>
</evidence>
<evidence type="ECO:0000256" key="7">
    <source>
        <dbReference type="SAM" id="Phobius"/>
    </source>
</evidence>
<reference evidence="10 11" key="1">
    <citation type="submission" date="2024-09" db="EMBL/GenBank/DDBJ databases">
        <authorList>
            <person name="Sun Q."/>
            <person name="Mori K."/>
        </authorList>
    </citation>
    <scope>NUCLEOTIDE SEQUENCE [LARGE SCALE GENOMIC DNA]</scope>
    <source>
        <strain evidence="10 11">CCM 7415</strain>
    </source>
</reference>
<feature type="domain" description="Peptidase S54 rhomboid" evidence="8">
    <location>
        <begin position="136"/>
        <end position="277"/>
    </location>
</feature>
<dbReference type="Gene3D" id="1.20.1540.10">
    <property type="entry name" value="Rhomboid-like"/>
    <property type="match status" value="1"/>
</dbReference>
<protein>
    <submittedName>
        <fullName evidence="10">Rhomboid family intramembrane serine protease</fullName>
        <ecNumber evidence="10">3.4.21.105</ecNumber>
    </submittedName>
</protein>
<gene>
    <name evidence="10" type="ORF">ACFFHW_08235</name>
</gene>
<dbReference type="Gene3D" id="3.30.70.2080">
    <property type="match status" value="1"/>
</dbReference>
<dbReference type="PANTHER" id="PTHR43731">
    <property type="entry name" value="RHOMBOID PROTEASE"/>
    <property type="match status" value="1"/>
</dbReference>
<keyword evidence="3 7" id="KW-0812">Transmembrane</keyword>
<dbReference type="InterPro" id="IPR035952">
    <property type="entry name" value="Rhomboid-like_sf"/>
</dbReference>
<evidence type="ECO:0000256" key="1">
    <source>
        <dbReference type="ARBA" id="ARBA00004141"/>
    </source>
</evidence>
<feature type="domain" description="Rhomboid protease N-terminal" evidence="9">
    <location>
        <begin position="3"/>
        <end position="60"/>
    </location>
</feature>
<feature type="transmembrane region" description="Helical" evidence="7">
    <location>
        <begin position="79"/>
        <end position="100"/>
    </location>
</feature>
<keyword evidence="4 10" id="KW-0378">Hydrolase</keyword>
<dbReference type="GO" id="GO:0006508">
    <property type="term" value="P:proteolysis"/>
    <property type="evidence" value="ECO:0007669"/>
    <property type="project" value="UniProtKB-KW"/>
</dbReference>
<feature type="transmembrane region" description="Helical" evidence="7">
    <location>
        <begin position="177"/>
        <end position="194"/>
    </location>
</feature>
<dbReference type="InterPro" id="IPR038244">
    <property type="entry name" value="NRho_sf"/>
</dbReference>
<name>A0ABV6G2X5_9GAMM</name>
<evidence type="ECO:0000256" key="2">
    <source>
        <dbReference type="ARBA" id="ARBA00009045"/>
    </source>
</evidence>
<dbReference type="EMBL" id="JBHLVX010000032">
    <property type="protein sequence ID" value="MFC0267971.1"/>
    <property type="molecule type" value="Genomic_DNA"/>
</dbReference>
<dbReference type="Pfam" id="PF16733">
    <property type="entry name" value="NRho"/>
    <property type="match status" value="1"/>
</dbReference>
<keyword evidence="6 7" id="KW-0472">Membrane</keyword>
<comment type="caution">
    <text evidence="10">The sequence shown here is derived from an EMBL/GenBank/DDBJ whole genome shotgun (WGS) entry which is preliminary data.</text>
</comment>
<evidence type="ECO:0000256" key="4">
    <source>
        <dbReference type="ARBA" id="ARBA00022801"/>
    </source>
</evidence>
<keyword evidence="10" id="KW-0645">Protease</keyword>
<dbReference type="InterPro" id="IPR050925">
    <property type="entry name" value="Rhomboid_protease_S54"/>
</dbReference>
<proteinExistence type="inferred from homology"/>
<feature type="transmembrane region" description="Helical" evidence="7">
    <location>
        <begin position="200"/>
        <end position="218"/>
    </location>
</feature>
<comment type="subcellular location">
    <subcellularLocation>
        <location evidence="1">Membrane</location>
        <topology evidence="1">Multi-pass membrane protein</topology>
    </subcellularLocation>
</comment>
<dbReference type="PANTHER" id="PTHR43731:SF14">
    <property type="entry name" value="PRESENILIN-ASSOCIATED RHOMBOID-LIKE PROTEIN, MITOCHONDRIAL"/>
    <property type="match status" value="1"/>
</dbReference>
<dbReference type="RefSeq" id="WP_019950923.1">
    <property type="nucleotide sequence ID" value="NZ_JBHLVX010000032.1"/>
</dbReference>
<evidence type="ECO:0000256" key="3">
    <source>
        <dbReference type="ARBA" id="ARBA00022692"/>
    </source>
</evidence>
<dbReference type="SUPFAM" id="SSF144091">
    <property type="entry name" value="Rhomboid-like"/>
    <property type="match status" value="1"/>
</dbReference>
<dbReference type="GO" id="GO:0008233">
    <property type="term" value="F:peptidase activity"/>
    <property type="evidence" value="ECO:0007669"/>
    <property type="project" value="UniProtKB-KW"/>
</dbReference>
<dbReference type="InterPro" id="IPR031976">
    <property type="entry name" value="NRho"/>
</dbReference>
<feature type="transmembrane region" description="Helical" evidence="7">
    <location>
        <begin position="145"/>
        <end position="165"/>
    </location>
</feature>
<keyword evidence="11" id="KW-1185">Reference proteome</keyword>
<comment type="similarity">
    <text evidence="2">Belongs to the peptidase S54 family.</text>
</comment>
<dbReference type="Proteomes" id="UP001589814">
    <property type="component" value="Unassembled WGS sequence"/>
</dbReference>
<accession>A0ABV6G2X5</accession>
<dbReference type="Pfam" id="PF01694">
    <property type="entry name" value="Rhomboid"/>
    <property type="match status" value="1"/>
</dbReference>
<organism evidence="10 11">
    <name type="scientific">Kushneria aurantia</name>
    <dbReference type="NCBI Taxonomy" id="504092"/>
    <lineage>
        <taxon>Bacteria</taxon>
        <taxon>Pseudomonadati</taxon>
        <taxon>Pseudomonadota</taxon>
        <taxon>Gammaproteobacteria</taxon>
        <taxon>Oceanospirillales</taxon>
        <taxon>Halomonadaceae</taxon>
        <taxon>Kushneria</taxon>
    </lineage>
</organism>
<dbReference type="EC" id="3.4.21.105" evidence="10"/>
<evidence type="ECO:0000313" key="11">
    <source>
        <dbReference type="Proteomes" id="UP001589814"/>
    </source>
</evidence>
<evidence type="ECO:0000259" key="8">
    <source>
        <dbReference type="Pfam" id="PF01694"/>
    </source>
</evidence>
<dbReference type="InterPro" id="IPR022764">
    <property type="entry name" value="Peptidase_S54_rhomboid_dom"/>
</dbReference>
<evidence type="ECO:0000256" key="6">
    <source>
        <dbReference type="ARBA" id="ARBA00023136"/>
    </source>
</evidence>
<feature type="transmembrane region" description="Helical" evidence="7">
    <location>
        <begin position="260"/>
        <end position="276"/>
    </location>
</feature>